<keyword evidence="3" id="KW-0378">Hydrolase</keyword>
<comment type="cofactor">
    <cofactor evidence="1">
        <name>Zn(2+)</name>
        <dbReference type="ChEBI" id="CHEBI:29105"/>
    </cofactor>
</comment>
<dbReference type="SUPFAM" id="SSF51556">
    <property type="entry name" value="Metallo-dependent hydrolases"/>
    <property type="match status" value="1"/>
</dbReference>
<dbReference type="PANTHER" id="PTHR11271:SF48">
    <property type="entry name" value="AMIDOHYDROLASE-RELATED DOMAIN-CONTAINING PROTEIN"/>
    <property type="match status" value="1"/>
</dbReference>
<evidence type="ECO:0000256" key="4">
    <source>
        <dbReference type="ARBA" id="ARBA00022833"/>
    </source>
</evidence>
<accession>A0ABN2YWF7</accession>
<evidence type="ECO:0000256" key="2">
    <source>
        <dbReference type="ARBA" id="ARBA00022723"/>
    </source>
</evidence>
<keyword evidence="7" id="KW-1185">Reference proteome</keyword>
<feature type="domain" description="Amidohydrolase-related" evidence="5">
    <location>
        <begin position="58"/>
        <end position="407"/>
    </location>
</feature>
<protein>
    <submittedName>
        <fullName evidence="6">Formimidoylglutamate deiminase</fullName>
    </submittedName>
</protein>
<evidence type="ECO:0000313" key="7">
    <source>
        <dbReference type="Proteomes" id="UP001500575"/>
    </source>
</evidence>
<dbReference type="Pfam" id="PF01979">
    <property type="entry name" value="Amidohydro_1"/>
    <property type="match status" value="1"/>
</dbReference>
<dbReference type="Proteomes" id="UP001500575">
    <property type="component" value="Unassembled WGS sequence"/>
</dbReference>
<evidence type="ECO:0000259" key="5">
    <source>
        <dbReference type="Pfam" id="PF01979"/>
    </source>
</evidence>
<organism evidence="6 7">
    <name type="scientific">Nocardioides bigeumensis</name>
    <dbReference type="NCBI Taxonomy" id="433657"/>
    <lineage>
        <taxon>Bacteria</taxon>
        <taxon>Bacillati</taxon>
        <taxon>Actinomycetota</taxon>
        <taxon>Actinomycetes</taxon>
        <taxon>Propionibacteriales</taxon>
        <taxon>Nocardioidaceae</taxon>
        <taxon>Nocardioides</taxon>
    </lineage>
</organism>
<reference evidence="6 7" key="1">
    <citation type="journal article" date="2019" name="Int. J. Syst. Evol. Microbiol.">
        <title>The Global Catalogue of Microorganisms (GCM) 10K type strain sequencing project: providing services to taxonomists for standard genome sequencing and annotation.</title>
        <authorList>
            <consortium name="The Broad Institute Genomics Platform"/>
            <consortium name="The Broad Institute Genome Sequencing Center for Infectious Disease"/>
            <person name="Wu L."/>
            <person name="Ma J."/>
        </authorList>
    </citation>
    <scope>NUCLEOTIDE SEQUENCE [LARGE SCALE GENOMIC DNA]</scope>
    <source>
        <strain evidence="6 7">JCM 16021</strain>
    </source>
</reference>
<name>A0ABN2YWF7_9ACTN</name>
<dbReference type="SUPFAM" id="SSF51338">
    <property type="entry name" value="Composite domain of metallo-dependent hydrolases"/>
    <property type="match status" value="1"/>
</dbReference>
<dbReference type="InterPro" id="IPR011059">
    <property type="entry name" value="Metal-dep_hydrolase_composite"/>
</dbReference>
<dbReference type="InterPro" id="IPR006680">
    <property type="entry name" value="Amidohydro-rel"/>
</dbReference>
<dbReference type="NCBIfam" id="TIGR02022">
    <property type="entry name" value="hutF"/>
    <property type="match status" value="1"/>
</dbReference>
<evidence type="ECO:0000256" key="1">
    <source>
        <dbReference type="ARBA" id="ARBA00001947"/>
    </source>
</evidence>
<evidence type="ECO:0000313" key="6">
    <source>
        <dbReference type="EMBL" id="GAA2133350.1"/>
    </source>
</evidence>
<dbReference type="EMBL" id="BAAAQQ010000014">
    <property type="protein sequence ID" value="GAA2133350.1"/>
    <property type="molecule type" value="Genomic_DNA"/>
</dbReference>
<dbReference type="InterPro" id="IPR051607">
    <property type="entry name" value="Metallo-dep_hydrolases"/>
</dbReference>
<keyword evidence="2" id="KW-0479">Metal-binding</keyword>
<proteinExistence type="predicted"/>
<dbReference type="InterPro" id="IPR032466">
    <property type="entry name" value="Metal_Hydrolase"/>
</dbReference>
<dbReference type="Gene3D" id="2.30.40.10">
    <property type="entry name" value="Urease, subunit C, domain 1"/>
    <property type="match status" value="1"/>
</dbReference>
<dbReference type="InterPro" id="IPR010252">
    <property type="entry name" value="HutF"/>
</dbReference>
<evidence type="ECO:0000256" key="3">
    <source>
        <dbReference type="ARBA" id="ARBA00022801"/>
    </source>
</evidence>
<keyword evidence="4" id="KW-0862">Zinc</keyword>
<dbReference type="PANTHER" id="PTHR11271">
    <property type="entry name" value="GUANINE DEAMINASE"/>
    <property type="match status" value="1"/>
</dbReference>
<dbReference type="RefSeq" id="WP_344305489.1">
    <property type="nucleotide sequence ID" value="NZ_BAAAQQ010000014.1"/>
</dbReference>
<dbReference type="NCBIfam" id="NF006681">
    <property type="entry name" value="PRK09229.1-2"/>
    <property type="match status" value="1"/>
</dbReference>
<dbReference type="Gene3D" id="3.20.20.140">
    <property type="entry name" value="Metal-dependent hydrolases"/>
    <property type="match status" value="1"/>
</dbReference>
<comment type="caution">
    <text evidence="6">The sequence shown here is derived from an EMBL/GenBank/DDBJ whole genome shotgun (WGS) entry which is preliminary data.</text>
</comment>
<gene>
    <name evidence="6" type="ORF">GCM10009843_38600</name>
</gene>
<sequence>MSSATAYLLERAWVDGAVRDDVLVTVEDGVIAAVDSPGLVTVASQPPRPPSVVPGLTIPGLVNDHSHAFHRALRGRTQRERGTFWTWREQMYAVAGRLHPESYFGLARAAYREMVAAGYTHVGEFHYLHHRPDGSQYAEANAMGEALRAAAAEAGIRITLLDTCYLSSGFGAPPEGAQIRFSDGTARQWATRAGLDRLDHRVGAAIHSVRAVPRDQLHVFRGRDPLHVHLSEQPRENDECLEAYGVTPTRLLHDEGLLGPGTTVVHATHLTDEDIDLLGTSRTNVCITPTTERDLADGIGPARRLHDAGCRVSIGSDSHAVVDPFEELRGLEMDERLATRERGHWTGAELLDVGTRGGRLEVGAPADLVTIDTRSPRTAGTGADEHTAVFAATAADVTQVMVDGRIVYTQADDEQIGRELDETIGALWRGGGT</sequence>